<evidence type="ECO:0000256" key="10">
    <source>
        <dbReference type="ARBA" id="ARBA00023239"/>
    </source>
</evidence>
<dbReference type="EC" id="4.3.1.19" evidence="6 13"/>
<comment type="subunit">
    <text evidence="5 13">In the native structure, TdcB is in a dimeric form, whereas in the TdcB-AMP complex, it exists in a tetrameric form (dimer of dimers).</text>
</comment>
<feature type="domain" description="Tryptophan synthase beta chain-like PALP" evidence="14">
    <location>
        <begin position="48"/>
        <end position="340"/>
    </location>
</feature>
<dbReference type="GO" id="GO:0030170">
    <property type="term" value="F:pyridoxal phosphate binding"/>
    <property type="evidence" value="ECO:0007669"/>
    <property type="project" value="InterPro"/>
</dbReference>
<proteinExistence type="inferred from homology"/>
<organism evidence="15 16">
    <name type="scientific">Latilactobacillus curvatus JCM 1096 = DSM 20019</name>
    <dbReference type="NCBI Taxonomy" id="1293592"/>
    <lineage>
        <taxon>Bacteria</taxon>
        <taxon>Bacillati</taxon>
        <taxon>Bacillota</taxon>
        <taxon>Bacilli</taxon>
        <taxon>Lactobacillales</taxon>
        <taxon>Lactobacillaceae</taxon>
        <taxon>Latilactobacillus</taxon>
    </lineage>
</organism>
<dbReference type="InterPro" id="IPR036052">
    <property type="entry name" value="TrpB-like_PALP_sf"/>
</dbReference>
<comment type="pathway">
    <text evidence="3 13">Amino-acid degradation; L-threonine degradation via propanoate pathway; propanoate from L-threonine: step 1/4.</text>
</comment>
<dbReference type="PANTHER" id="PTHR48078">
    <property type="entry name" value="THREONINE DEHYDRATASE, MITOCHONDRIAL-RELATED"/>
    <property type="match status" value="1"/>
</dbReference>
<name>A0AAJ0LDZ2_LATCU</name>
<dbReference type="AlphaFoldDB" id="A0AAJ0LDZ2"/>
<evidence type="ECO:0000256" key="11">
    <source>
        <dbReference type="ARBA" id="ARBA00025527"/>
    </source>
</evidence>
<evidence type="ECO:0000256" key="7">
    <source>
        <dbReference type="ARBA" id="ARBA00022248"/>
    </source>
</evidence>
<comment type="catalytic activity">
    <reaction evidence="1 13">
        <text>L-threonine = 2-oxobutanoate + NH4(+)</text>
        <dbReference type="Rhea" id="RHEA:22108"/>
        <dbReference type="ChEBI" id="CHEBI:16763"/>
        <dbReference type="ChEBI" id="CHEBI:28938"/>
        <dbReference type="ChEBI" id="CHEBI:57926"/>
        <dbReference type="EC" id="4.3.1.19"/>
    </reaction>
</comment>
<reference evidence="15 16" key="1">
    <citation type="journal article" date="2015" name="Genome Announc.">
        <title>Expanding the biotechnology potential of lactobacilli through comparative genomics of 213 strains and associated genera.</title>
        <authorList>
            <person name="Sun Z."/>
            <person name="Harris H.M."/>
            <person name="McCann A."/>
            <person name="Guo C."/>
            <person name="Argimon S."/>
            <person name="Zhang W."/>
            <person name="Yang X."/>
            <person name="Jeffery I.B."/>
            <person name="Cooney J.C."/>
            <person name="Kagawa T.F."/>
            <person name="Liu W."/>
            <person name="Song Y."/>
            <person name="Salvetti E."/>
            <person name="Wrobel A."/>
            <person name="Rasinkangas P."/>
            <person name="Parkhill J."/>
            <person name="Rea M.C."/>
            <person name="O'Sullivan O."/>
            <person name="Ritari J."/>
            <person name="Douillard F.P."/>
            <person name="Paul Ross R."/>
            <person name="Yang R."/>
            <person name="Briner A.E."/>
            <person name="Felis G.E."/>
            <person name="de Vos W.M."/>
            <person name="Barrangou R."/>
            <person name="Klaenhammer T.R."/>
            <person name="Caufield P.W."/>
            <person name="Cui Y."/>
            <person name="Zhang H."/>
            <person name="O'Toole P.W."/>
        </authorList>
    </citation>
    <scope>NUCLEOTIDE SEQUENCE [LARGE SCALE GENOMIC DNA]</scope>
    <source>
        <strain evidence="15 16">DSM 20019</strain>
    </source>
</reference>
<dbReference type="SUPFAM" id="SSF53686">
    <property type="entry name" value="Tryptophan synthase beta subunit-like PLP-dependent enzymes"/>
    <property type="match status" value="1"/>
</dbReference>
<dbReference type="GO" id="GO:0009097">
    <property type="term" value="P:isoleucine biosynthetic process"/>
    <property type="evidence" value="ECO:0007669"/>
    <property type="project" value="TreeGrafter"/>
</dbReference>
<dbReference type="InterPro" id="IPR050147">
    <property type="entry name" value="Ser/Thr_Dehydratase"/>
</dbReference>
<accession>A0AAJ0LDZ2</accession>
<evidence type="ECO:0000256" key="8">
    <source>
        <dbReference type="ARBA" id="ARBA00022533"/>
    </source>
</evidence>
<comment type="cofactor">
    <cofactor evidence="2 13">
        <name>pyridoxal 5'-phosphate</name>
        <dbReference type="ChEBI" id="CHEBI:597326"/>
    </cofactor>
</comment>
<dbReference type="GO" id="GO:0000166">
    <property type="term" value="F:nucleotide binding"/>
    <property type="evidence" value="ECO:0007669"/>
    <property type="project" value="UniProtKB-KW"/>
</dbReference>
<dbReference type="GO" id="GO:0003941">
    <property type="term" value="F:L-serine ammonia-lyase activity"/>
    <property type="evidence" value="ECO:0007669"/>
    <property type="project" value="TreeGrafter"/>
</dbReference>
<comment type="function">
    <text evidence="11 13">Catalyzes the anaerobic formation of alpha-ketobutyrate and ammonia from threonine in a two-step reaction. The first step involved a dehydration of threonine and a production of enamine intermediates (aminocrotonate), which tautomerizes to its imine form (iminobutyrate). Both intermediates are unstable and short-lived. The second step is the nonenzymatic hydrolysis of the enamine/imine intermediates to form 2-ketobutyrate and free ammonia. In the low water environment of the cell, the second step is accelerated by RidA.</text>
</comment>
<dbReference type="FunFam" id="3.40.50.1100:FF:000007">
    <property type="entry name" value="L-threonine dehydratase catabolic TdcB"/>
    <property type="match status" value="1"/>
</dbReference>
<keyword evidence="8" id="KW-0021">Allosteric enzyme</keyword>
<dbReference type="FunFam" id="3.40.50.1100:FF:000005">
    <property type="entry name" value="Threonine dehydratase catabolic"/>
    <property type="match status" value="1"/>
</dbReference>
<comment type="similarity">
    <text evidence="4 13">Belongs to the serine/threonine dehydratase family.</text>
</comment>
<evidence type="ECO:0000256" key="12">
    <source>
        <dbReference type="ARBA" id="ARBA00031427"/>
    </source>
</evidence>
<dbReference type="PANTHER" id="PTHR48078:SF6">
    <property type="entry name" value="L-THREONINE DEHYDRATASE CATABOLIC TDCB"/>
    <property type="match status" value="1"/>
</dbReference>
<evidence type="ECO:0000313" key="15">
    <source>
        <dbReference type="EMBL" id="KRK90713.1"/>
    </source>
</evidence>
<dbReference type="GO" id="GO:0006565">
    <property type="term" value="P:L-serine catabolic process"/>
    <property type="evidence" value="ECO:0007669"/>
    <property type="project" value="TreeGrafter"/>
</dbReference>
<dbReference type="NCBIfam" id="NF006389">
    <property type="entry name" value="PRK08638.1"/>
    <property type="match status" value="1"/>
</dbReference>
<dbReference type="InterPro" id="IPR005789">
    <property type="entry name" value="Thr_deHydtase_catblc"/>
</dbReference>
<keyword evidence="13" id="KW-0547">Nucleotide-binding</keyword>
<dbReference type="GO" id="GO:0006567">
    <property type="term" value="P:L-threonine catabolic process"/>
    <property type="evidence" value="ECO:0007669"/>
    <property type="project" value="InterPro"/>
</dbReference>
<evidence type="ECO:0000259" key="14">
    <source>
        <dbReference type="Pfam" id="PF00291"/>
    </source>
</evidence>
<dbReference type="CDD" id="cd01562">
    <property type="entry name" value="Thr-dehyd"/>
    <property type="match status" value="1"/>
</dbReference>
<evidence type="ECO:0000256" key="4">
    <source>
        <dbReference type="ARBA" id="ARBA00010869"/>
    </source>
</evidence>
<sequence length="367" mass="39312">MKDSTTYPQTFVSIQMEEVARMATNQLVLKTADICDIRDIEEARATIKPYIRETPLIQSMFLSRNVAHGHVYLKLENMQLTGSFKFRGANNKINHLTPEQRAKGIITASAGNHAQGVALTAKLLGIDATVVMPEEAPLAKQQATAGYGANVVLHGTTFNDSRLYMEQLAAEKGLTFVHPYDDREVMAGQGTIGLEILDAIWNVDTVIVPVGGGGLISGIATALKSFNPSIHIIGVQSENVHGMTASFEAGTITSHHADFTLADGTDVAIPGELTFPVVQNLVDEMILVSEKEIATAMKNLMQRTKIVTEGAGALPTAALLSGKIDPQWLTDKNIVALVSGGNVDLTRVSGIIDQLFHPTDTSKGVVG</sequence>
<comment type="caution">
    <text evidence="15">The sequence shown here is derived from an EMBL/GenBank/DDBJ whole genome shotgun (WGS) entry which is preliminary data.</text>
</comment>
<dbReference type="InterPro" id="IPR000634">
    <property type="entry name" value="Ser/Thr_deHydtase_PyrdxlP-BS"/>
</dbReference>
<keyword evidence="10 13" id="KW-0456">Lyase</keyword>
<evidence type="ECO:0000256" key="1">
    <source>
        <dbReference type="ARBA" id="ARBA00001274"/>
    </source>
</evidence>
<dbReference type="GO" id="GO:0004794">
    <property type="term" value="F:threonine deaminase activity"/>
    <property type="evidence" value="ECO:0007669"/>
    <property type="project" value="UniProtKB-EC"/>
</dbReference>
<protein>
    <recommendedName>
        <fullName evidence="7 13">L-threonine dehydratase catabolic TdcB</fullName>
        <ecNumber evidence="6 13">4.3.1.19</ecNumber>
    </recommendedName>
    <alternativeName>
        <fullName evidence="12 13">Threonine deaminase</fullName>
    </alternativeName>
</protein>
<dbReference type="NCBIfam" id="TIGR01127">
    <property type="entry name" value="ilvA_1Cterm"/>
    <property type="match status" value="1"/>
</dbReference>
<evidence type="ECO:0000256" key="5">
    <source>
        <dbReference type="ARBA" id="ARBA00011447"/>
    </source>
</evidence>
<dbReference type="PROSITE" id="PS00165">
    <property type="entry name" value="DEHYDRATASE_SER_THR"/>
    <property type="match status" value="1"/>
</dbReference>
<gene>
    <name evidence="15" type="ORF">FC08_GL001421</name>
</gene>
<dbReference type="EMBL" id="AZDL01000060">
    <property type="protein sequence ID" value="KRK90713.1"/>
    <property type="molecule type" value="Genomic_DNA"/>
</dbReference>
<evidence type="ECO:0000313" key="16">
    <source>
        <dbReference type="Proteomes" id="UP000050828"/>
    </source>
</evidence>
<dbReference type="Proteomes" id="UP000050828">
    <property type="component" value="Unassembled WGS sequence"/>
</dbReference>
<keyword evidence="9 13" id="KW-0663">Pyridoxal phosphate</keyword>
<evidence type="ECO:0000256" key="6">
    <source>
        <dbReference type="ARBA" id="ARBA00012096"/>
    </source>
</evidence>
<evidence type="ECO:0000256" key="2">
    <source>
        <dbReference type="ARBA" id="ARBA00001933"/>
    </source>
</evidence>
<dbReference type="InterPro" id="IPR001926">
    <property type="entry name" value="TrpB-like_PALP"/>
</dbReference>
<dbReference type="Gene3D" id="3.40.50.1100">
    <property type="match status" value="2"/>
</dbReference>
<dbReference type="Pfam" id="PF00291">
    <property type="entry name" value="PALP"/>
    <property type="match status" value="1"/>
</dbReference>
<evidence type="ECO:0000256" key="3">
    <source>
        <dbReference type="ARBA" id="ARBA00004958"/>
    </source>
</evidence>
<evidence type="ECO:0000256" key="9">
    <source>
        <dbReference type="ARBA" id="ARBA00022898"/>
    </source>
</evidence>
<evidence type="ECO:0000256" key="13">
    <source>
        <dbReference type="RuleBase" id="RU363083"/>
    </source>
</evidence>